<evidence type="ECO:0000256" key="3">
    <source>
        <dbReference type="ARBA" id="ARBA00007658"/>
    </source>
</evidence>
<keyword evidence="6 11" id="KW-0106">Calcium</keyword>
<dbReference type="RefSeq" id="XP_009524201.1">
    <property type="nucleotide sequence ID" value="XM_009525906.1"/>
</dbReference>
<dbReference type="PANTHER" id="PTHR11742">
    <property type="entry name" value="MANNOSYL-OLIGOSACCHARIDE ALPHA-1,2-MANNOSIDASE-RELATED"/>
    <property type="match status" value="1"/>
</dbReference>
<evidence type="ECO:0000256" key="4">
    <source>
        <dbReference type="ARBA" id="ARBA00022723"/>
    </source>
</evidence>
<name>G4Z3C1_PHYSP</name>
<feature type="chain" id="PRO_5003471686" description="alpha-1,2-Mannosidase" evidence="14">
    <location>
        <begin position="17"/>
        <end position="509"/>
    </location>
</feature>
<feature type="disulfide bond" evidence="12">
    <location>
        <begin position="335"/>
        <end position="364"/>
    </location>
</feature>
<feature type="signal peptide" evidence="14">
    <location>
        <begin position="1"/>
        <end position="16"/>
    </location>
</feature>
<dbReference type="InterPro" id="IPR012341">
    <property type="entry name" value="6hp_glycosidase-like_sf"/>
</dbReference>
<dbReference type="GO" id="GO:0004571">
    <property type="term" value="F:mannosyl-oligosaccharide 1,2-alpha-mannosidase activity"/>
    <property type="evidence" value="ECO:0007669"/>
    <property type="project" value="UniProtKB-EC"/>
</dbReference>
<evidence type="ECO:0000256" key="7">
    <source>
        <dbReference type="ARBA" id="ARBA00023157"/>
    </source>
</evidence>
<keyword evidence="16" id="KW-1185">Reference proteome</keyword>
<dbReference type="EC" id="3.2.1.-" evidence="13"/>
<dbReference type="GO" id="GO:0005975">
    <property type="term" value="P:carbohydrate metabolic process"/>
    <property type="evidence" value="ECO:0007669"/>
    <property type="project" value="InterPro"/>
</dbReference>
<evidence type="ECO:0000256" key="6">
    <source>
        <dbReference type="ARBA" id="ARBA00022837"/>
    </source>
</evidence>
<feature type="binding site" evidence="11">
    <location>
        <position position="500"/>
    </location>
    <ligand>
        <name>Ca(2+)</name>
        <dbReference type="ChEBI" id="CHEBI:29108"/>
    </ligand>
</feature>
<evidence type="ECO:0000256" key="14">
    <source>
        <dbReference type="SAM" id="SignalP"/>
    </source>
</evidence>
<comment type="similarity">
    <text evidence="3 13">Belongs to the glycosyl hydrolase 47 family.</text>
</comment>
<evidence type="ECO:0000256" key="9">
    <source>
        <dbReference type="ARBA" id="ARBA00048605"/>
    </source>
</evidence>
<keyword evidence="7 12" id="KW-1015">Disulfide bond</keyword>
<dbReference type="SMR" id="G4Z3C1"/>
<dbReference type="GeneID" id="20643632"/>
<evidence type="ECO:0000313" key="16">
    <source>
        <dbReference type="Proteomes" id="UP000002640"/>
    </source>
</evidence>
<protein>
    <recommendedName>
        <fullName evidence="13">alpha-1,2-Mannosidase</fullName>
        <ecNumber evidence="13">3.2.1.-</ecNumber>
    </recommendedName>
</protein>
<dbReference type="InterPro" id="IPR050749">
    <property type="entry name" value="Glycosyl_Hydrolase_47"/>
</dbReference>
<evidence type="ECO:0000256" key="5">
    <source>
        <dbReference type="ARBA" id="ARBA00022801"/>
    </source>
</evidence>
<accession>G4Z3C1</accession>
<keyword evidence="4 11" id="KW-0479">Metal-binding</keyword>
<dbReference type="STRING" id="1094619.G4Z3C1"/>
<organism evidence="15 16">
    <name type="scientific">Phytophthora sojae (strain P6497)</name>
    <name type="common">Soybean stem and root rot agent</name>
    <name type="synonym">Phytophthora megasperma f. sp. glycines</name>
    <dbReference type="NCBI Taxonomy" id="1094619"/>
    <lineage>
        <taxon>Eukaryota</taxon>
        <taxon>Sar</taxon>
        <taxon>Stramenopiles</taxon>
        <taxon>Oomycota</taxon>
        <taxon>Peronosporomycetes</taxon>
        <taxon>Peronosporales</taxon>
        <taxon>Peronosporaceae</taxon>
        <taxon>Phytophthora</taxon>
    </lineage>
</organism>
<evidence type="ECO:0000256" key="10">
    <source>
        <dbReference type="PIRSR" id="PIRSR601382-1"/>
    </source>
</evidence>
<evidence type="ECO:0000256" key="2">
    <source>
        <dbReference type="ARBA" id="ARBA00004922"/>
    </source>
</evidence>
<feature type="active site" description="Proton donor" evidence="10">
    <location>
        <position position="378"/>
    </location>
</feature>
<feature type="active site" description="Proton donor" evidence="10">
    <location>
        <position position="144"/>
    </location>
</feature>
<evidence type="ECO:0000256" key="11">
    <source>
        <dbReference type="PIRSR" id="PIRSR601382-2"/>
    </source>
</evidence>
<dbReference type="InterPro" id="IPR001382">
    <property type="entry name" value="Glyco_hydro_47"/>
</dbReference>
<dbReference type="GO" id="GO:0005783">
    <property type="term" value="C:endoplasmic reticulum"/>
    <property type="evidence" value="ECO:0007669"/>
    <property type="project" value="TreeGrafter"/>
</dbReference>
<comment type="catalytic activity">
    <reaction evidence="8">
        <text>N(4)-(alpha-D-Man-(1-&gt;2)-alpha-D-Man-(1-&gt;2)-alpha-D-Man-(1-&gt;3)-[alpha-D-Man-(1-&gt;3)-[alpha-D-Man-(1-&gt;2)-alpha-D-Man-(1-&gt;6)]-alpha-D-Man-(1-&gt;6)]-beta-D-Man-(1-&gt;4)-beta-D-GlcNAc-(1-&gt;4)-beta-D-GlcNAc)-L-asparaginyl-[protein] (N-glucan mannose isomer 8A1,2,3B1,3) + 3 H2O = N(4)-(alpha-D-Man-(1-&gt;3)-[alpha-D-Man-(1-&gt;3)-[alpha-D-Man-(1-&gt;6)]-alpha-D-Man-(1-&gt;6)]-beta-D-Man-(1-&gt;4)-beta-D-GlcNAc-(1-&gt;4)-beta-D-GlcNAc)-L-asparaginyl-[protein] (N-glucan mannose isomer 5A1,2) + 3 beta-D-mannose</text>
        <dbReference type="Rhea" id="RHEA:56028"/>
        <dbReference type="Rhea" id="RHEA-COMP:14358"/>
        <dbReference type="Rhea" id="RHEA-COMP:14367"/>
        <dbReference type="ChEBI" id="CHEBI:15377"/>
        <dbReference type="ChEBI" id="CHEBI:28563"/>
        <dbReference type="ChEBI" id="CHEBI:59087"/>
        <dbReference type="ChEBI" id="CHEBI:60628"/>
        <dbReference type="EC" id="3.2.1.113"/>
    </reaction>
</comment>
<comment type="pathway">
    <text evidence="2">Protein modification; protein glycosylation.</text>
</comment>
<evidence type="ECO:0000256" key="13">
    <source>
        <dbReference type="RuleBase" id="RU361193"/>
    </source>
</evidence>
<dbReference type="Pfam" id="PF01532">
    <property type="entry name" value="Glyco_hydro_47"/>
    <property type="match status" value="1"/>
</dbReference>
<keyword evidence="13" id="KW-0326">Glycosidase</keyword>
<dbReference type="InParanoid" id="G4Z3C1"/>
<sequence>MVAALAVLSLVLLAYTQLIYLPAMTGDGGHRQFLRAGRHQLSASLRETYKLQAETFNEDQRKVVDMTRHAWHGYRKFADWHDYLSMPSLEPGSVYGHDMALTTVDSLDTLFIMGLHDEFDEASAWVKANLSETMFQGGSVSFFETTIRSLGGLLSAYYLSGEQHFLDIAKSLGKALQMGFICANHVPCRAGHLSYEEPLLSELGTFQLEFAYLAHTTNDDSFLLQVNHINSIMVDLVEKRYTNGLIPVMMDWNSMMAQPGSVISVGALGDSYYEYLLKQWLLSGKKDNQMRDMYVTAVAGIQEKLVGYSYPSNYAFIGRLLVTGDLESAMEHLTCFVPGMLALGYTHGMPTSHLELAKELTETCVRMYLHSASHLSPEITQFVIVTDPEGIQATNPELFTFPSHDYNILRPETVESLMILYRVTGDEMYRDHGRMIMEAFEKYSKVPAGGYRSTVDVWNGTPTTKQGGMESFFIAETLKYLFMLFSDDDVLPLDEIVFNTEAHPFPVWR</sequence>
<reference evidence="15 16" key="1">
    <citation type="journal article" date="2006" name="Science">
        <title>Phytophthora genome sequences uncover evolutionary origins and mechanisms of pathogenesis.</title>
        <authorList>
            <person name="Tyler B.M."/>
            <person name="Tripathy S."/>
            <person name="Zhang X."/>
            <person name="Dehal P."/>
            <person name="Jiang R.H."/>
            <person name="Aerts A."/>
            <person name="Arredondo F.D."/>
            <person name="Baxter L."/>
            <person name="Bensasson D."/>
            <person name="Beynon J.L."/>
            <person name="Chapman J."/>
            <person name="Damasceno C.M."/>
            <person name="Dorrance A.E."/>
            <person name="Dou D."/>
            <person name="Dickerman A.W."/>
            <person name="Dubchak I.L."/>
            <person name="Garbelotto M."/>
            <person name="Gijzen M."/>
            <person name="Gordon S.G."/>
            <person name="Govers F."/>
            <person name="Grunwald N.J."/>
            <person name="Huang W."/>
            <person name="Ivors K.L."/>
            <person name="Jones R.W."/>
            <person name="Kamoun S."/>
            <person name="Krampis K."/>
            <person name="Lamour K.H."/>
            <person name="Lee M.K."/>
            <person name="McDonald W.H."/>
            <person name="Medina M."/>
            <person name="Meijer H.J."/>
            <person name="Nordberg E.K."/>
            <person name="Maclean D.J."/>
            <person name="Ospina-Giraldo M.D."/>
            <person name="Morris P.F."/>
            <person name="Phuntumart V."/>
            <person name="Putnam N.H."/>
            <person name="Rash S."/>
            <person name="Rose J.K."/>
            <person name="Sakihama Y."/>
            <person name="Salamov A.A."/>
            <person name="Savidor A."/>
            <person name="Scheuring C.F."/>
            <person name="Smith B.M."/>
            <person name="Sobral B.W."/>
            <person name="Terry A."/>
            <person name="Torto-Alalibo T.A."/>
            <person name="Win J."/>
            <person name="Xu Z."/>
            <person name="Zhang H."/>
            <person name="Grigoriev I.V."/>
            <person name="Rokhsar D.S."/>
            <person name="Boore J.L."/>
        </authorList>
    </citation>
    <scope>NUCLEOTIDE SEQUENCE [LARGE SCALE GENOMIC DNA]</scope>
    <source>
        <strain evidence="15 16">P6497</strain>
    </source>
</reference>
<feature type="active site" evidence="10">
    <location>
        <position position="412"/>
    </location>
</feature>
<dbReference type="AlphaFoldDB" id="G4Z3C1"/>
<evidence type="ECO:0000313" key="15">
    <source>
        <dbReference type="EMBL" id="EGZ21484.1"/>
    </source>
</evidence>
<comment type="cofactor">
    <cofactor evidence="1 11">
        <name>Ca(2+)</name>
        <dbReference type="ChEBI" id="CHEBI:29108"/>
    </cofactor>
</comment>
<evidence type="ECO:0000256" key="12">
    <source>
        <dbReference type="PIRSR" id="PIRSR601382-3"/>
    </source>
</evidence>
<dbReference type="Proteomes" id="UP000002640">
    <property type="component" value="Unassembled WGS sequence"/>
</dbReference>
<evidence type="ECO:0000256" key="1">
    <source>
        <dbReference type="ARBA" id="ARBA00001913"/>
    </source>
</evidence>
<keyword evidence="14" id="KW-0732">Signal</keyword>
<dbReference type="KEGG" id="psoj:PHYSODRAFT_313654"/>
<proteinExistence type="inferred from homology"/>
<dbReference type="InterPro" id="IPR036026">
    <property type="entry name" value="Seven-hairpin_glycosidases"/>
</dbReference>
<dbReference type="Gene3D" id="1.50.10.10">
    <property type="match status" value="1"/>
</dbReference>
<dbReference type="EMBL" id="JH159153">
    <property type="protein sequence ID" value="EGZ21484.1"/>
    <property type="molecule type" value="Genomic_DNA"/>
</dbReference>
<dbReference type="GO" id="GO:0005509">
    <property type="term" value="F:calcium ion binding"/>
    <property type="evidence" value="ECO:0007669"/>
    <property type="project" value="InterPro"/>
</dbReference>
<feature type="active site" evidence="10">
    <location>
        <position position="270"/>
    </location>
</feature>
<dbReference type="OMA" id="WRMFKNI"/>
<dbReference type="GO" id="GO:0016020">
    <property type="term" value="C:membrane"/>
    <property type="evidence" value="ECO:0007669"/>
    <property type="project" value="InterPro"/>
</dbReference>
<keyword evidence="5 13" id="KW-0378">Hydrolase</keyword>
<dbReference type="PANTHER" id="PTHR11742:SF55">
    <property type="entry name" value="ENDOPLASMIC RETICULUM MANNOSYL-OLIGOSACCHARIDE 1,2-ALPHA-MANNOSIDASE"/>
    <property type="match status" value="1"/>
</dbReference>
<dbReference type="SUPFAM" id="SSF48225">
    <property type="entry name" value="Seven-hairpin glycosidases"/>
    <property type="match status" value="1"/>
</dbReference>
<gene>
    <name evidence="15" type="ORF">PHYSODRAFT_313654</name>
</gene>
<comment type="catalytic activity">
    <reaction evidence="9">
        <text>N(4)-(alpha-D-Man-(1-&gt;2)-alpha-D-Man-(1-&gt;2)-alpha-D-Man-(1-&gt;3)-[alpha-D-Man-(1-&gt;2)-alpha-D-Man-(1-&gt;3)-[alpha-D-Man-(1-&gt;2)-alpha-D-Man-(1-&gt;6)]-alpha-D-Man-(1-&gt;6)]-beta-D-Man-(1-&gt;4)-beta-D-GlcNAc-(1-&gt;4)-beta-D-GlcNAc)-L-asparaginyl-[protein] (N-glucan mannose isomer 9A1,2,3B1,2,3) + 4 H2O = N(4)-(alpha-D-Man-(1-&gt;3)-[alpha-D-Man-(1-&gt;3)-[alpha-D-Man-(1-&gt;6)]-alpha-D-Man-(1-&gt;6)]-beta-D-Man-(1-&gt;4)-beta-D-GlcNAc-(1-&gt;4)-beta-D-GlcNAc)-L-asparaginyl-[protein] (N-glucan mannose isomer 5A1,2) + 4 beta-D-mannose</text>
        <dbReference type="Rhea" id="RHEA:56008"/>
        <dbReference type="Rhea" id="RHEA-COMP:14356"/>
        <dbReference type="Rhea" id="RHEA-COMP:14367"/>
        <dbReference type="ChEBI" id="CHEBI:15377"/>
        <dbReference type="ChEBI" id="CHEBI:28563"/>
        <dbReference type="ChEBI" id="CHEBI:59087"/>
        <dbReference type="ChEBI" id="CHEBI:139493"/>
        <dbReference type="EC" id="3.2.1.113"/>
    </reaction>
</comment>
<dbReference type="PRINTS" id="PR00747">
    <property type="entry name" value="GLYHDRLASE47"/>
</dbReference>
<evidence type="ECO:0000256" key="8">
    <source>
        <dbReference type="ARBA" id="ARBA00047669"/>
    </source>
</evidence>